<name>A0A1B8GJ52_9PEZI</name>
<dbReference type="STRING" id="342668.A0A1B8GJ52"/>
<dbReference type="InterPro" id="IPR036563">
    <property type="entry name" value="MoaE_sf"/>
</dbReference>
<dbReference type="InterPro" id="IPR003448">
    <property type="entry name" value="Mopterin_biosynth_MoaE"/>
</dbReference>
<dbReference type="SUPFAM" id="SSF54690">
    <property type="entry name" value="Molybdopterin synthase subunit MoaE"/>
    <property type="match status" value="1"/>
</dbReference>
<organism evidence="2 3">
    <name type="scientific">Pseudogymnoascus verrucosus</name>
    <dbReference type="NCBI Taxonomy" id="342668"/>
    <lineage>
        <taxon>Eukaryota</taxon>
        <taxon>Fungi</taxon>
        <taxon>Dikarya</taxon>
        <taxon>Ascomycota</taxon>
        <taxon>Pezizomycotina</taxon>
        <taxon>Leotiomycetes</taxon>
        <taxon>Thelebolales</taxon>
        <taxon>Thelebolaceae</taxon>
        <taxon>Pseudogymnoascus</taxon>
    </lineage>
</organism>
<dbReference type="RefSeq" id="XP_018129567.1">
    <property type="nucleotide sequence ID" value="XM_018275498.2"/>
</dbReference>
<dbReference type="Gene3D" id="3.90.1170.40">
    <property type="entry name" value="Molybdopterin biosynthesis MoaE subunit"/>
    <property type="match status" value="1"/>
</dbReference>
<dbReference type="OrthoDB" id="5531344at2759"/>
<reference evidence="3" key="2">
    <citation type="journal article" date="2018" name="Nat. Commun.">
        <title>Extreme sensitivity to ultraviolet light in the fungal pathogen causing white-nose syndrome of bats.</title>
        <authorList>
            <person name="Palmer J.M."/>
            <person name="Drees K.P."/>
            <person name="Foster J.T."/>
            <person name="Lindner D.L."/>
        </authorList>
    </citation>
    <scope>NUCLEOTIDE SEQUENCE [LARGE SCALE GENOMIC DNA]</scope>
    <source>
        <strain evidence="3">UAMH 10579</strain>
    </source>
</reference>
<dbReference type="CDD" id="cd00756">
    <property type="entry name" value="MoaE"/>
    <property type="match status" value="1"/>
</dbReference>
<feature type="region of interest" description="Disordered" evidence="1">
    <location>
        <begin position="1"/>
        <end position="50"/>
    </location>
</feature>
<evidence type="ECO:0000313" key="2">
    <source>
        <dbReference type="EMBL" id="OBT95834.1"/>
    </source>
</evidence>
<evidence type="ECO:0000256" key="1">
    <source>
        <dbReference type="SAM" id="MobiDB-lite"/>
    </source>
</evidence>
<dbReference type="GO" id="GO:0006777">
    <property type="term" value="P:Mo-molybdopterin cofactor biosynthetic process"/>
    <property type="evidence" value="ECO:0007669"/>
    <property type="project" value="InterPro"/>
</dbReference>
<dbReference type="Pfam" id="PF02391">
    <property type="entry name" value="MoaE"/>
    <property type="match status" value="1"/>
</dbReference>
<dbReference type="AlphaFoldDB" id="A0A1B8GJ52"/>
<dbReference type="EMBL" id="KV460232">
    <property type="protein sequence ID" value="OBT95834.1"/>
    <property type="molecule type" value="Genomic_DNA"/>
</dbReference>
<evidence type="ECO:0000313" key="3">
    <source>
        <dbReference type="Proteomes" id="UP000091956"/>
    </source>
</evidence>
<protein>
    <submittedName>
        <fullName evidence="2">Molybdopterin synthase catalytic subunit</fullName>
    </submittedName>
</protein>
<sequence>MASNAPIDSPSTTSPSNRPTTTSSNPSTTTTTSPQPTLTHPNPSTTTLSTPTCHATLTTLPLSATHILSLVRSPHSGANVLFSGTTRSTFGTETVTGLSYSAYAPLALRSMLRICTDIQEKYGASGVAIVHRLGEVGVGEESILVALATKHRGEAWRGGEEALERCKGEVEVWKMERFESGGVWRANRDGGVGERVDDGGVEGKVGGEKVDEGVEEEVGGEKVAGDAVEEDAAPEQIIVKSDPLPEEEDTRRPGPPLEKGHGPVVHQK</sequence>
<keyword evidence="3" id="KW-1185">Reference proteome</keyword>
<proteinExistence type="predicted"/>
<feature type="compositionally biased region" description="Low complexity" evidence="1">
    <location>
        <begin position="9"/>
        <end position="50"/>
    </location>
</feature>
<feature type="compositionally biased region" description="Basic and acidic residues" evidence="1">
    <location>
        <begin position="189"/>
        <end position="198"/>
    </location>
</feature>
<gene>
    <name evidence="2" type="primary">MOCS2</name>
    <name evidence="2" type="ORF">VE01_06042</name>
</gene>
<reference evidence="2 3" key="1">
    <citation type="submission" date="2016-03" db="EMBL/GenBank/DDBJ databases">
        <title>Comparative genomics of Pseudogymnoascus destructans, the fungus causing white-nose syndrome of bats.</title>
        <authorList>
            <person name="Palmer J.M."/>
            <person name="Drees K.P."/>
            <person name="Foster J.T."/>
            <person name="Lindner D.L."/>
        </authorList>
    </citation>
    <scope>NUCLEOTIDE SEQUENCE [LARGE SCALE GENOMIC DNA]</scope>
    <source>
        <strain evidence="2 3">UAMH 10579</strain>
    </source>
</reference>
<accession>A0A1B8GJ52</accession>
<dbReference type="GeneID" id="28839428"/>
<dbReference type="PANTHER" id="PTHR23404">
    <property type="entry name" value="MOLYBDOPTERIN SYNTHASE RELATED"/>
    <property type="match status" value="1"/>
</dbReference>
<feature type="region of interest" description="Disordered" evidence="1">
    <location>
        <begin position="189"/>
        <end position="268"/>
    </location>
</feature>
<dbReference type="Proteomes" id="UP000091956">
    <property type="component" value="Unassembled WGS sequence"/>
</dbReference>